<name>A0ABW1NRV7_9ACTN</name>
<feature type="transmembrane region" description="Helical" evidence="2">
    <location>
        <begin position="479"/>
        <end position="495"/>
    </location>
</feature>
<dbReference type="Proteomes" id="UP001596137">
    <property type="component" value="Unassembled WGS sequence"/>
</dbReference>
<sequence>MTTDPPDRPSPPSGGTVPTEPPGGDRSAEPHDGARSAEPPGGIRPSGQRDGIPSAEPPGGALPIDHPTRPTVPDPPPVPNGGVPHRPAAPPPPTDLPPGAGPPPEWAGGGAEVRPSRLSPLILLIDPVRMAPSLLLPLAGVLFVGGFRPSSFLWALVAVVGSIGFAALRWATTTYQVVADRLEITRSLISRSVRSIPLDRIRGVDISTPPMHRLLGLAVVKIDTGASGGDKQEGELNGVSVAEAAHLRTILLSRSRTARPAPAQDAAGRETAGPAVPGAPAQAPAPAPEPDRVYVRVPRSWFRYGPLSATYLLAPFALFGGAIGLAFQWGENLGFGERAAWQFAEWLWHRPVLLALIALALVVVSPLGACVMYAVFNWNFTLRRHDASLLAERGLINRRSVSLEHARIRGYEFAEGLLERTAKVGRLWAIVTGLGDSRTRGQLLPTGPRDFVLGIAAEAVGPFTAPLAPHPPQARRRRLFRAVFPGLVLALAAVILDWLWLGAAALVIAALGIPLGLDRYRSLGHAYDGTRLSVRSGSLPRSQAVVERRAVVGWTIRQTWFQRRAKVLTVIVGVGAGSGGYHAIDTGESQGIDFATTVTPDWLTPFLAPSEPPAPGTTRAP</sequence>
<dbReference type="RefSeq" id="WP_380759004.1">
    <property type="nucleotide sequence ID" value="NZ_JBHSRF010000056.1"/>
</dbReference>
<dbReference type="PANTHER" id="PTHR34473">
    <property type="entry name" value="UPF0699 TRANSMEMBRANE PROTEIN YDBS"/>
    <property type="match status" value="1"/>
</dbReference>
<keyword evidence="5" id="KW-1185">Reference proteome</keyword>
<feature type="transmembrane region" description="Helical" evidence="2">
    <location>
        <begin position="151"/>
        <end position="171"/>
    </location>
</feature>
<evidence type="ECO:0000259" key="3">
    <source>
        <dbReference type="Pfam" id="PF03703"/>
    </source>
</evidence>
<evidence type="ECO:0000256" key="2">
    <source>
        <dbReference type="SAM" id="Phobius"/>
    </source>
</evidence>
<feature type="compositionally biased region" description="Low complexity" evidence="1">
    <location>
        <begin position="272"/>
        <end position="282"/>
    </location>
</feature>
<evidence type="ECO:0000313" key="5">
    <source>
        <dbReference type="Proteomes" id="UP001596137"/>
    </source>
</evidence>
<organism evidence="4 5">
    <name type="scientific">Sphaerisporangium aureirubrum</name>
    <dbReference type="NCBI Taxonomy" id="1544736"/>
    <lineage>
        <taxon>Bacteria</taxon>
        <taxon>Bacillati</taxon>
        <taxon>Actinomycetota</taxon>
        <taxon>Actinomycetes</taxon>
        <taxon>Streptosporangiales</taxon>
        <taxon>Streptosporangiaceae</taxon>
        <taxon>Sphaerisporangium</taxon>
    </lineage>
</organism>
<protein>
    <submittedName>
        <fullName evidence="4">PH domain-containing protein</fullName>
    </submittedName>
</protein>
<evidence type="ECO:0000313" key="4">
    <source>
        <dbReference type="EMBL" id="MFC6085162.1"/>
    </source>
</evidence>
<accession>A0ABW1NRV7</accession>
<feature type="compositionally biased region" description="Pro residues" evidence="1">
    <location>
        <begin position="87"/>
        <end position="105"/>
    </location>
</feature>
<feature type="domain" description="YdbS-like PH" evidence="3">
    <location>
        <begin position="170"/>
        <end position="250"/>
    </location>
</feature>
<keyword evidence="2" id="KW-0472">Membrane</keyword>
<dbReference type="EMBL" id="JBHSRF010000056">
    <property type="protein sequence ID" value="MFC6085162.1"/>
    <property type="molecule type" value="Genomic_DNA"/>
</dbReference>
<evidence type="ECO:0000256" key="1">
    <source>
        <dbReference type="SAM" id="MobiDB-lite"/>
    </source>
</evidence>
<dbReference type="InterPro" id="IPR005182">
    <property type="entry name" value="YdbS-like_PH"/>
</dbReference>
<proteinExistence type="predicted"/>
<dbReference type="PANTHER" id="PTHR34473:SF2">
    <property type="entry name" value="UPF0699 TRANSMEMBRANE PROTEIN YDBT"/>
    <property type="match status" value="1"/>
</dbReference>
<gene>
    <name evidence="4" type="ORF">ACFP1K_28635</name>
</gene>
<feature type="region of interest" description="Disordered" evidence="1">
    <location>
        <begin position="1"/>
        <end position="112"/>
    </location>
</feature>
<keyword evidence="2" id="KW-0812">Transmembrane</keyword>
<keyword evidence="2" id="KW-1133">Transmembrane helix</keyword>
<feature type="transmembrane region" description="Helical" evidence="2">
    <location>
        <begin position="352"/>
        <end position="376"/>
    </location>
</feature>
<comment type="caution">
    <text evidence="4">The sequence shown here is derived from an EMBL/GenBank/DDBJ whole genome shotgun (WGS) entry which is preliminary data.</text>
</comment>
<reference evidence="5" key="1">
    <citation type="journal article" date="2019" name="Int. J. Syst. Evol. Microbiol.">
        <title>The Global Catalogue of Microorganisms (GCM) 10K type strain sequencing project: providing services to taxonomists for standard genome sequencing and annotation.</title>
        <authorList>
            <consortium name="The Broad Institute Genomics Platform"/>
            <consortium name="The Broad Institute Genome Sequencing Center for Infectious Disease"/>
            <person name="Wu L."/>
            <person name="Ma J."/>
        </authorList>
    </citation>
    <scope>NUCLEOTIDE SEQUENCE [LARGE SCALE GENOMIC DNA]</scope>
    <source>
        <strain evidence="5">JCM 30346</strain>
    </source>
</reference>
<feature type="compositionally biased region" description="Pro residues" evidence="1">
    <location>
        <begin position="70"/>
        <end position="79"/>
    </location>
</feature>
<dbReference type="Pfam" id="PF03703">
    <property type="entry name" value="bPH_2"/>
    <property type="match status" value="2"/>
</dbReference>
<feature type="region of interest" description="Disordered" evidence="1">
    <location>
        <begin position="256"/>
        <end position="289"/>
    </location>
</feature>
<feature type="domain" description="YdbS-like PH" evidence="3">
    <location>
        <begin position="520"/>
        <end position="581"/>
    </location>
</feature>
<feature type="compositionally biased region" description="Basic and acidic residues" evidence="1">
    <location>
        <begin position="26"/>
        <end position="35"/>
    </location>
</feature>
<feature type="transmembrane region" description="Helical" evidence="2">
    <location>
        <begin position="501"/>
        <end position="517"/>
    </location>
</feature>
<feature type="transmembrane region" description="Helical" evidence="2">
    <location>
        <begin position="309"/>
        <end position="329"/>
    </location>
</feature>